<evidence type="ECO:0000313" key="1">
    <source>
        <dbReference type="EMBL" id="KEO83947.1"/>
    </source>
</evidence>
<dbReference type="InterPro" id="IPR024998">
    <property type="entry name" value="DUF3906"/>
</dbReference>
<dbReference type="AlphaFoldDB" id="A0A074MDM7"/>
<name>A0A074MDM7_9BACL</name>
<sequence>MYLYKLEAKGKGFPDAFVIVLAEDEEGAFQAADQLLQRNALGLIEVSEIAIVEKKRAEKANGYVLER</sequence>
<dbReference type="Pfam" id="PF13046">
    <property type="entry name" value="DUF3906"/>
    <property type="match status" value="1"/>
</dbReference>
<dbReference type="OrthoDB" id="2382322at2"/>
<protein>
    <recommendedName>
        <fullName evidence="3">DUF3906 domain-containing protein</fullName>
    </recommendedName>
</protein>
<accession>A0A074MDM7</accession>
<dbReference type="EMBL" id="JMIR01000007">
    <property type="protein sequence ID" value="KEO83947.1"/>
    <property type="molecule type" value="Genomic_DNA"/>
</dbReference>
<evidence type="ECO:0008006" key="3">
    <source>
        <dbReference type="Google" id="ProtNLM"/>
    </source>
</evidence>
<reference evidence="1 2" key="1">
    <citation type="journal article" date="2013" name="Int. J. Syst. Evol. Microbiol.">
        <title>Tumebacillus flagellatus sp. nov., an alpha-amylase/pullulanase-producing bacterium isolated from cassava wastewater.</title>
        <authorList>
            <person name="Wang Q."/>
            <person name="Xie N."/>
            <person name="Qin Y."/>
            <person name="Shen N."/>
            <person name="Zhu J."/>
            <person name="Mi H."/>
            <person name="Huang R."/>
        </authorList>
    </citation>
    <scope>NUCLEOTIDE SEQUENCE [LARGE SCALE GENOMIC DNA]</scope>
    <source>
        <strain evidence="1 2">GST4</strain>
    </source>
</reference>
<comment type="caution">
    <text evidence="1">The sequence shown here is derived from an EMBL/GenBank/DDBJ whole genome shotgun (WGS) entry which is preliminary data.</text>
</comment>
<organism evidence="1 2">
    <name type="scientific">Tumebacillus flagellatus</name>
    <dbReference type="NCBI Taxonomy" id="1157490"/>
    <lineage>
        <taxon>Bacteria</taxon>
        <taxon>Bacillati</taxon>
        <taxon>Bacillota</taxon>
        <taxon>Bacilli</taxon>
        <taxon>Bacillales</taxon>
        <taxon>Alicyclobacillaceae</taxon>
        <taxon>Tumebacillus</taxon>
    </lineage>
</organism>
<dbReference type="STRING" id="1157490.EL26_07090"/>
<gene>
    <name evidence="1" type="ORF">EL26_07090</name>
</gene>
<dbReference type="RefSeq" id="WP_038085961.1">
    <property type="nucleotide sequence ID" value="NZ_JMIR01000007.1"/>
</dbReference>
<dbReference type="eggNOG" id="ENOG5030CB8">
    <property type="taxonomic scope" value="Bacteria"/>
</dbReference>
<proteinExistence type="predicted"/>
<evidence type="ECO:0000313" key="2">
    <source>
        <dbReference type="Proteomes" id="UP000027931"/>
    </source>
</evidence>
<keyword evidence="2" id="KW-1185">Reference proteome</keyword>
<dbReference type="Proteomes" id="UP000027931">
    <property type="component" value="Unassembled WGS sequence"/>
</dbReference>